<name>A0A2N9EVQ3_FAGSY</name>
<accession>A0A2N9EVQ3</accession>
<evidence type="ECO:0000313" key="3">
    <source>
        <dbReference type="EMBL" id="SPC78958.1"/>
    </source>
</evidence>
<sequence length="620" mass="69187">MKNENEQVVISGQFLKPKRPKSREVSSRFMSPISNTTTSFEAGIPSPNQVISPNWRKTSTATSVDTRKHRSLEDPEFIRGLWPSAATTTTTSSSSSKPNKNLGTLGDHLGNERLKDRKSSEKIDKGDAFFLDRQRSCSEYSRFENNEKDNAKENHKPSIGKSVRHTGKSKSSLLLNSSFKASGIVPGRLSIDENEIYRRSSGQKSDSFTNALEFDSEFSDLGSGNDFGSPAIVEGTDTMSSKKSGLEVSSKYMKDFATRPRRGSSDSNISHPVSWDGPTSPTSSKKFTIKNAIKRVNSLTGAKSQWALSPGRTGSPPMSVENKGKLPMSFSSLKPPNSPSRGTGVEKLFNMGLDLFKSKKSSSSNSMPVVLGNSETIHQLRLLHNRWMQWRYANARAEAVNESIANQAERNFLYAWDGLTKLRHSVVHKKLQFEKQKLDMKLNFVLYSQIKLLEAWGDMERQQLSAVSKTKECLLSAVCRVPLTDGAKVDTQLATITLGDALDLTASIKLMLTCLAPSAEKNFALLSKLAKVVAQEKLLLEEFLELLRTISTLELQERSLRCSVIQLKLWQQEQQQQQQEIPLVYGQNLALEDKITGYPHIHSKYMMDNEIGIFDKDLLM</sequence>
<feature type="compositionally biased region" description="Low complexity" evidence="2">
    <location>
        <begin position="84"/>
        <end position="96"/>
    </location>
</feature>
<feature type="compositionally biased region" description="Basic and acidic residues" evidence="2">
    <location>
        <begin position="142"/>
        <end position="156"/>
    </location>
</feature>
<dbReference type="AlphaFoldDB" id="A0A2N9EVQ3"/>
<feature type="region of interest" description="Disordered" evidence="2">
    <location>
        <begin position="258"/>
        <end position="284"/>
    </location>
</feature>
<dbReference type="GO" id="GO:0051225">
    <property type="term" value="P:spindle assembly"/>
    <property type="evidence" value="ECO:0007669"/>
    <property type="project" value="TreeGrafter"/>
</dbReference>
<feature type="compositionally biased region" description="Polar residues" evidence="2">
    <location>
        <begin position="28"/>
        <end position="64"/>
    </location>
</feature>
<organism evidence="3">
    <name type="scientific">Fagus sylvatica</name>
    <name type="common">Beechnut</name>
    <dbReference type="NCBI Taxonomy" id="28930"/>
    <lineage>
        <taxon>Eukaryota</taxon>
        <taxon>Viridiplantae</taxon>
        <taxon>Streptophyta</taxon>
        <taxon>Embryophyta</taxon>
        <taxon>Tracheophyta</taxon>
        <taxon>Spermatophyta</taxon>
        <taxon>Magnoliopsida</taxon>
        <taxon>eudicotyledons</taxon>
        <taxon>Gunneridae</taxon>
        <taxon>Pentapetalae</taxon>
        <taxon>rosids</taxon>
        <taxon>fabids</taxon>
        <taxon>Fagales</taxon>
        <taxon>Fagaceae</taxon>
        <taxon>Fagus</taxon>
    </lineage>
</organism>
<protein>
    <recommendedName>
        <fullName evidence="4">QWRF motif-containing protein 3</fullName>
    </recommendedName>
</protein>
<dbReference type="GO" id="GO:0005880">
    <property type="term" value="C:nuclear microtubule"/>
    <property type="evidence" value="ECO:0007669"/>
    <property type="project" value="TreeGrafter"/>
</dbReference>
<feature type="region of interest" description="Disordered" evidence="2">
    <location>
        <begin position="305"/>
        <end position="341"/>
    </location>
</feature>
<dbReference type="GO" id="GO:0008017">
    <property type="term" value="F:microtubule binding"/>
    <property type="evidence" value="ECO:0007669"/>
    <property type="project" value="TreeGrafter"/>
</dbReference>
<evidence type="ECO:0008006" key="4">
    <source>
        <dbReference type="Google" id="ProtNLM"/>
    </source>
</evidence>
<evidence type="ECO:0000256" key="2">
    <source>
        <dbReference type="SAM" id="MobiDB-lite"/>
    </source>
</evidence>
<dbReference type="EMBL" id="OIVN01000358">
    <property type="protein sequence ID" value="SPC78958.1"/>
    <property type="molecule type" value="Genomic_DNA"/>
</dbReference>
<feature type="compositionally biased region" description="Polar residues" evidence="2">
    <location>
        <begin position="1"/>
        <end position="10"/>
    </location>
</feature>
<dbReference type="InterPro" id="IPR007573">
    <property type="entry name" value="QWRF"/>
</dbReference>
<dbReference type="GO" id="GO:0005737">
    <property type="term" value="C:cytoplasm"/>
    <property type="evidence" value="ECO:0007669"/>
    <property type="project" value="TreeGrafter"/>
</dbReference>
<dbReference type="PANTHER" id="PTHR31807:SF31">
    <property type="entry name" value="QWRF MOTIF PROTEIN (DUF566)-RELATED"/>
    <property type="match status" value="1"/>
</dbReference>
<feature type="region of interest" description="Disordered" evidence="2">
    <location>
        <begin position="1"/>
        <end position="120"/>
    </location>
</feature>
<reference evidence="3" key="1">
    <citation type="submission" date="2018-02" db="EMBL/GenBank/DDBJ databases">
        <authorList>
            <person name="Cohen D.B."/>
            <person name="Kent A.D."/>
        </authorList>
    </citation>
    <scope>NUCLEOTIDE SEQUENCE</scope>
</reference>
<evidence type="ECO:0000256" key="1">
    <source>
        <dbReference type="ARBA" id="ARBA00010016"/>
    </source>
</evidence>
<feature type="region of interest" description="Disordered" evidence="2">
    <location>
        <begin position="142"/>
        <end position="167"/>
    </location>
</feature>
<gene>
    <name evidence="3" type="ORF">FSB_LOCUS6840</name>
</gene>
<dbReference type="PANTHER" id="PTHR31807">
    <property type="entry name" value="AUGMIN FAMILY MEMBER"/>
    <property type="match status" value="1"/>
</dbReference>
<feature type="compositionally biased region" description="Polar residues" evidence="2">
    <location>
        <begin position="329"/>
        <end position="341"/>
    </location>
</feature>
<feature type="compositionally biased region" description="Polar residues" evidence="2">
    <location>
        <begin position="265"/>
        <end position="284"/>
    </location>
</feature>
<proteinExistence type="inferred from homology"/>
<feature type="compositionally biased region" description="Basic and acidic residues" evidence="2">
    <location>
        <begin position="109"/>
        <end position="120"/>
    </location>
</feature>
<comment type="similarity">
    <text evidence="1">Belongs to the QWRF family.</text>
</comment>
<dbReference type="Pfam" id="PF04484">
    <property type="entry name" value="QWRF"/>
    <property type="match status" value="1"/>
</dbReference>